<gene>
    <name evidence="2" type="ORF">PFFVO_00867</name>
</gene>
<reference evidence="2 3" key="2">
    <citation type="submission" date="2013-02" db="EMBL/GenBank/DDBJ databases">
        <title>The Genome Sequence of Plasmodium falciparum Vietnam Oak-Knoll (FVO).</title>
        <authorList>
            <consortium name="The Broad Institute Genome Sequencing Platform"/>
            <consortium name="The Broad Institute Genome Sequencing Center for Infectious Disease"/>
            <person name="Neafsey D."/>
            <person name="Cheeseman I."/>
            <person name="Volkman S."/>
            <person name="Adams J."/>
            <person name="Walker B."/>
            <person name="Young S.K."/>
            <person name="Zeng Q."/>
            <person name="Gargeya S."/>
            <person name="Fitzgerald M."/>
            <person name="Haas B."/>
            <person name="Abouelleil A."/>
            <person name="Alvarado L."/>
            <person name="Arachchi H.M."/>
            <person name="Berlin A.M."/>
            <person name="Chapman S.B."/>
            <person name="Dewar J."/>
            <person name="Goldberg J."/>
            <person name="Griggs A."/>
            <person name="Gujja S."/>
            <person name="Hansen M."/>
            <person name="Howarth C."/>
            <person name="Imamovic A."/>
            <person name="Larimer J."/>
            <person name="McCowan C."/>
            <person name="Murphy C."/>
            <person name="Neiman D."/>
            <person name="Pearson M."/>
            <person name="Priest M."/>
            <person name="Roberts A."/>
            <person name="Saif S."/>
            <person name="Shea T."/>
            <person name="Sisk P."/>
            <person name="Sykes S."/>
            <person name="Wortman J."/>
            <person name="Nusbaum C."/>
            <person name="Birren B."/>
        </authorList>
    </citation>
    <scope>NUCLEOTIDE SEQUENCE [LARGE SCALE GENOMIC DNA]</scope>
    <source>
        <strain evidence="3">Vietnam Oak-Knoll (FVO)</strain>
    </source>
</reference>
<dbReference type="PANTHER" id="PTHR36193:SF23">
    <property type="entry name" value="PHISTB DOMAIN-CONTAINING RESA-LIKE PROTEIN 1"/>
    <property type="match status" value="1"/>
</dbReference>
<evidence type="ECO:0000313" key="3">
    <source>
        <dbReference type="Proteomes" id="UP000030690"/>
    </source>
</evidence>
<dbReference type="Gene3D" id="6.10.280.180">
    <property type="entry name" value="Plasmodium RESA, N-terminal helical domain"/>
    <property type="match status" value="1"/>
</dbReference>
<dbReference type="AlphaFoldDB" id="A0A024VB53"/>
<name>A0A024VB53_PLAFA</name>
<accession>A0A024VB53</accession>
<feature type="domain" description="Plasmodium RESA N-terminal" evidence="1">
    <location>
        <begin position="174"/>
        <end position="297"/>
    </location>
</feature>
<organism evidence="2 3">
    <name type="scientific">Plasmodium falciparum Vietnam Oak-Knoll</name>
    <name type="common">FVO</name>
    <dbReference type="NCBI Taxonomy" id="1036723"/>
    <lineage>
        <taxon>Eukaryota</taxon>
        <taxon>Sar</taxon>
        <taxon>Alveolata</taxon>
        <taxon>Apicomplexa</taxon>
        <taxon>Aconoidasida</taxon>
        <taxon>Haemosporida</taxon>
        <taxon>Plasmodiidae</taxon>
        <taxon>Plasmodium</taxon>
        <taxon>Plasmodium (Laverania)</taxon>
    </lineage>
</organism>
<evidence type="ECO:0000259" key="1">
    <source>
        <dbReference type="Pfam" id="PF09687"/>
    </source>
</evidence>
<dbReference type="Proteomes" id="UP000030690">
    <property type="component" value="Unassembled WGS sequence"/>
</dbReference>
<protein>
    <recommendedName>
        <fullName evidence="1">Plasmodium RESA N-terminal domain-containing protein</fullName>
    </recommendedName>
</protein>
<dbReference type="EMBL" id="KI925024">
    <property type="protein sequence ID" value="ETW20243.1"/>
    <property type="molecule type" value="Genomic_DNA"/>
</dbReference>
<dbReference type="InterPro" id="IPR019111">
    <property type="entry name" value="PRESA_N"/>
</dbReference>
<sequence length="309" mass="36030">MKFFNGSSFSNSNGFMDSKNLKNSAIFSFDEEEKKTASRSFLSSLLSKRMVIPMLGVLYVVLLNVCLHNGSNTSTNVQFNNNVGKRILSEGQSTDEYSESSSEYVENPVIGSTFMLPNENRLNTIGNLFEGEKYNILEDTQKLIDDINKFRYNSNYSPIPYPEQYNPVDYNKADFVLDKYIDNLGYCKGDTIKAMEIIWEATMNNERRKYAATKRSMLRYYDDLKRKRIIRPNNYTNKLNRCNQIMESSEKKIESHLSEMFNKWFKQKSLFLDDFNRFITACRIGWKTVSNAVQHQCDTIMRSKNFIDI</sequence>
<proteinExistence type="predicted"/>
<dbReference type="Pfam" id="PF09687">
    <property type="entry name" value="PRESAN"/>
    <property type="match status" value="1"/>
</dbReference>
<dbReference type="OrthoDB" id="374765at2759"/>
<evidence type="ECO:0000313" key="2">
    <source>
        <dbReference type="EMBL" id="ETW20243.1"/>
    </source>
</evidence>
<dbReference type="InterPro" id="IPR044885">
    <property type="entry name" value="PRESA_N_sf"/>
</dbReference>
<reference evidence="2 3" key="1">
    <citation type="submission" date="2013-02" db="EMBL/GenBank/DDBJ databases">
        <title>The Genome Annotation of Plasmodium falciparum Vietnam Oak-Knoll (FVO).</title>
        <authorList>
            <consortium name="The Broad Institute Genome Sequencing Platform"/>
            <consortium name="The Broad Institute Genome Sequencing Center for Infectious Disease"/>
            <person name="Neafsey D."/>
            <person name="Hoffman S."/>
            <person name="Volkman S."/>
            <person name="Rosenthal P."/>
            <person name="Walker B."/>
            <person name="Young S.K."/>
            <person name="Zeng Q."/>
            <person name="Gargeya S."/>
            <person name="Fitzgerald M."/>
            <person name="Haas B."/>
            <person name="Abouelleil A."/>
            <person name="Allen A.W."/>
            <person name="Alvarado L."/>
            <person name="Arachchi H.M."/>
            <person name="Berlin A.M."/>
            <person name="Chapman S.B."/>
            <person name="Gainer-Dewar J."/>
            <person name="Goldberg J."/>
            <person name="Griggs A."/>
            <person name="Gujja S."/>
            <person name="Hansen M."/>
            <person name="Howarth C."/>
            <person name="Imamovic A."/>
            <person name="Ireland A."/>
            <person name="Larimer J."/>
            <person name="McCowan C."/>
            <person name="Murphy C."/>
            <person name="Pearson M."/>
            <person name="Poon T.W."/>
            <person name="Priest M."/>
            <person name="Roberts A."/>
            <person name="Saif S."/>
            <person name="Shea T."/>
            <person name="Sisk P."/>
            <person name="Sykes S."/>
            <person name="Wortman J."/>
            <person name="Nusbaum C."/>
            <person name="Birren B."/>
        </authorList>
    </citation>
    <scope>NUCLEOTIDE SEQUENCE [LARGE SCALE GENOMIC DNA]</scope>
    <source>
        <strain evidence="3">Vietnam Oak-Knoll (FVO)</strain>
    </source>
</reference>
<dbReference type="PANTHER" id="PTHR36193">
    <property type="entry name" value="PHISTB DOMAIN-CONTAINING RESA-LIKE PROTEIN 1"/>
    <property type="match status" value="1"/>
</dbReference>